<dbReference type="InterPro" id="IPR036291">
    <property type="entry name" value="NAD(P)-bd_dom_sf"/>
</dbReference>
<dbReference type="Gene3D" id="3.40.50.720">
    <property type="entry name" value="NAD(P)-binding Rossmann-like Domain"/>
    <property type="match status" value="1"/>
</dbReference>
<evidence type="ECO:0000313" key="4">
    <source>
        <dbReference type="Proteomes" id="UP000288079"/>
    </source>
</evidence>
<dbReference type="PANTHER" id="PTHR43054:SF1">
    <property type="entry name" value="SCYLLO-INOSITOL 2-DEHYDROGENASE (NADP(+)) IOLU"/>
    <property type="match status" value="1"/>
</dbReference>
<dbReference type="PANTHER" id="PTHR43054">
    <property type="match status" value="1"/>
</dbReference>
<dbReference type="SUPFAM" id="SSF51735">
    <property type="entry name" value="NAD(P)-binding Rossmann-fold domains"/>
    <property type="match status" value="1"/>
</dbReference>
<dbReference type="InterPro" id="IPR000683">
    <property type="entry name" value="Gfo/Idh/MocA-like_OxRdtase_N"/>
</dbReference>
<dbReference type="Proteomes" id="UP000288079">
    <property type="component" value="Unassembled WGS sequence"/>
</dbReference>
<gene>
    <name evidence="3" type="primary">yulF</name>
    <name evidence="3" type="ORF">KGMB02408_11630</name>
</gene>
<evidence type="ECO:0000259" key="1">
    <source>
        <dbReference type="Pfam" id="PF01408"/>
    </source>
</evidence>
<reference evidence="3 4" key="1">
    <citation type="submission" date="2018-10" db="EMBL/GenBank/DDBJ databases">
        <title>Draft Genome Sequence of Bacteroides sp. KCTC 15687.</title>
        <authorList>
            <person name="Yu S.Y."/>
            <person name="Kim J.S."/>
            <person name="Oh B.S."/>
            <person name="Park S.H."/>
            <person name="Kang S.W."/>
            <person name="Park J.E."/>
            <person name="Choi S.H."/>
            <person name="Han K.I."/>
            <person name="Lee K.C."/>
            <person name="Eom M.K."/>
            <person name="Suh M.K."/>
            <person name="Lee D.H."/>
            <person name="Yoon H."/>
            <person name="Kim B."/>
            <person name="Yang S.J."/>
            <person name="Lee J.S."/>
            <person name="Lee J.H."/>
        </authorList>
    </citation>
    <scope>NUCLEOTIDE SEQUENCE [LARGE SCALE GENOMIC DNA]</scope>
    <source>
        <strain evidence="3 4">KCTC 15687</strain>
    </source>
</reference>
<evidence type="ECO:0000313" key="3">
    <source>
        <dbReference type="EMBL" id="GCB34218.1"/>
    </source>
</evidence>
<keyword evidence="4" id="KW-1185">Reference proteome</keyword>
<proteinExistence type="predicted"/>
<comment type="caution">
    <text evidence="3">The sequence shown here is derived from an EMBL/GenBank/DDBJ whole genome shotgun (WGS) entry which is preliminary data.</text>
</comment>
<feature type="domain" description="GFO/IDH/MocA-like oxidoreductase" evidence="2">
    <location>
        <begin position="147"/>
        <end position="256"/>
    </location>
</feature>
<dbReference type="EMBL" id="BHWB01000003">
    <property type="protein sequence ID" value="GCB34218.1"/>
    <property type="molecule type" value="Genomic_DNA"/>
</dbReference>
<sequence>MTINKIMEKKIRFGVVGTNTITDKVIAGARQDSRFELVAVCSRTQERANSFAAKHHIPYTFTSLEDMARSSLIDAVYIATPTYMHASQSILCMRYGKHVLCEKPLASNAVEVEAMIAASHKYGVTLMEAMIATVNPNFRIVKEYLKKIGTIRRYFACYCQYSSRYDKFKEGIVLNAFKPELSNGAVMDIGIYTIYPMVALFGRPHKIDTSGIVLSTGVDGQGAVNFQYEGMNATVLYSKIADSFLPTEIEGEEGNLLLDKIQTIQEVTYLPRQTAILDRGTTIVPESIGVQLDRDKYFYEVEEFINLIEQGRLESEINSHNHSLISLEIIDEIRRQMGVVYPADKEPRL</sequence>
<dbReference type="Pfam" id="PF01408">
    <property type="entry name" value="GFO_IDH_MocA"/>
    <property type="match status" value="1"/>
</dbReference>
<dbReference type="GO" id="GO:0000166">
    <property type="term" value="F:nucleotide binding"/>
    <property type="evidence" value="ECO:0007669"/>
    <property type="project" value="InterPro"/>
</dbReference>
<name>A0A401LRM7_9BACE</name>
<evidence type="ECO:0000259" key="2">
    <source>
        <dbReference type="Pfam" id="PF22725"/>
    </source>
</evidence>
<protein>
    <submittedName>
        <fullName evidence="3">Putative oxidoreductase YulF</fullName>
    </submittedName>
</protein>
<dbReference type="Pfam" id="PF22725">
    <property type="entry name" value="GFO_IDH_MocA_C3"/>
    <property type="match status" value="1"/>
</dbReference>
<dbReference type="SUPFAM" id="SSF55347">
    <property type="entry name" value="Glyceraldehyde-3-phosphate dehydrogenase-like, C-terminal domain"/>
    <property type="match status" value="1"/>
</dbReference>
<dbReference type="AlphaFoldDB" id="A0A401LRM7"/>
<dbReference type="Gene3D" id="3.30.360.10">
    <property type="entry name" value="Dihydrodipicolinate Reductase, domain 2"/>
    <property type="match status" value="1"/>
</dbReference>
<feature type="domain" description="Gfo/Idh/MocA-like oxidoreductase N-terminal" evidence="1">
    <location>
        <begin position="11"/>
        <end position="128"/>
    </location>
</feature>
<organism evidence="3 4">
    <name type="scientific">Bacteroides faecalis</name>
    <dbReference type="NCBI Taxonomy" id="2447885"/>
    <lineage>
        <taxon>Bacteria</taxon>
        <taxon>Pseudomonadati</taxon>
        <taxon>Bacteroidota</taxon>
        <taxon>Bacteroidia</taxon>
        <taxon>Bacteroidales</taxon>
        <taxon>Bacteroidaceae</taxon>
        <taxon>Bacteroides</taxon>
    </lineage>
</organism>
<accession>A0A401LRM7</accession>
<dbReference type="InterPro" id="IPR055170">
    <property type="entry name" value="GFO_IDH_MocA-like_dom"/>
</dbReference>